<dbReference type="Proteomes" id="UP000673691">
    <property type="component" value="Unassembled WGS sequence"/>
</dbReference>
<keyword evidence="3" id="KW-1185">Reference proteome</keyword>
<dbReference type="InterPro" id="IPR036291">
    <property type="entry name" value="NAD(P)-bd_dom_sf"/>
</dbReference>
<organism evidence="2 3">
    <name type="scientific">Olpidium bornovanus</name>
    <dbReference type="NCBI Taxonomy" id="278681"/>
    <lineage>
        <taxon>Eukaryota</taxon>
        <taxon>Fungi</taxon>
        <taxon>Fungi incertae sedis</taxon>
        <taxon>Olpidiomycota</taxon>
        <taxon>Olpidiomycotina</taxon>
        <taxon>Olpidiomycetes</taxon>
        <taxon>Olpidiales</taxon>
        <taxon>Olpidiaceae</taxon>
        <taxon>Olpidium</taxon>
    </lineage>
</organism>
<evidence type="ECO:0000313" key="3">
    <source>
        <dbReference type="Proteomes" id="UP000673691"/>
    </source>
</evidence>
<accession>A0A8H7ZMC5</accession>
<dbReference type="SUPFAM" id="SSF51735">
    <property type="entry name" value="NAD(P)-binding Rossmann-fold domains"/>
    <property type="match status" value="1"/>
</dbReference>
<dbReference type="OrthoDB" id="7482721at2759"/>
<comment type="caution">
    <text evidence="2">The sequence shown here is derived from an EMBL/GenBank/DDBJ whole genome shotgun (WGS) entry which is preliminary data.</text>
</comment>
<evidence type="ECO:0000256" key="1">
    <source>
        <dbReference type="SAM" id="MobiDB-lite"/>
    </source>
</evidence>
<dbReference type="Gene3D" id="3.40.50.720">
    <property type="entry name" value="NAD(P)-binding Rossmann-like Domain"/>
    <property type="match status" value="1"/>
</dbReference>
<protein>
    <submittedName>
        <fullName evidence="2">Uncharacterized protein</fullName>
    </submittedName>
</protein>
<evidence type="ECO:0000313" key="2">
    <source>
        <dbReference type="EMBL" id="KAG5455749.1"/>
    </source>
</evidence>
<gene>
    <name evidence="2" type="ORF">BJ554DRAFT_4724</name>
</gene>
<feature type="region of interest" description="Disordered" evidence="1">
    <location>
        <begin position="24"/>
        <end position="43"/>
    </location>
</feature>
<dbReference type="AlphaFoldDB" id="A0A8H7ZMC5"/>
<reference evidence="2 3" key="1">
    <citation type="journal article" name="Sci. Rep.">
        <title>Genome-scale phylogenetic analyses confirm Olpidium as the closest living zoosporic fungus to the non-flagellated, terrestrial fungi.</title>
        <authorList>
            <person name="Chang Y."/>
            <person name="Rochon D."/>
            <person name="Sekimoto S."/>
            <person name="Wang Y."/>
            <person name="Chovatia M."/>
            <person name="Sandor L."/>
            <person name="Salamov A."/>
            <person name="Grigoriev I.V."/>
            <person name="Stajich J.E."/>
            <person name="Spatafora J.W."/>
        </authorList>
    </citation>
    <scope>NUCLEOTIDE SEQUENCE [LARGE SCALE GENOMIC DNA]</scope>
    <source>
        <strain evidence="2">S191</strain>
    </source>
</reference>
<proteinExistence type="predicted"/>
<dbReference type="EMBL" id="JAEFCI010012849">
    <property type="protein sequence ID" value="KAG5455749.1"/>
    <property type="molecule type" value="Genomic_DNA"/>
</dbReference>
<feature type="compositionally biased region" description="Low complexity" evidence="1">
    <location>
        <begin position="29"/>
        <end position="40"/>
    </location>
</feature>
<name>A0A8H7ZMC5_9FUNG</name>
<sequence>MSPAVWPLKLVLFVSKSTRGIYQGRGGRMRASPPSRCRSSPKVDDLACHKPPLSRSIRARLTAYSKTLLRSDQNGANSGVGQAVIQLAKTWGLRTVNIIRSICGRLLRRPAHISSLWERRTLSRKMIC</sequence>